<dbReference type="EMBL" id="CAJOBC010007489">
    <property type="protein sequence ID" value="CAF3933936.1"/>
    <property type="molecule type" value="Genomic_DNA"/>
</dbReference>
<sequence length="225" mass="25737">MAAKEPLRITRLHSLLVKKLGDSAEKYRFASEVEIGDELYLAERNSSKIIFIIMYSLFRSYFQRMSPSLVSSIIRSHSLVPTSHPPFNFVPPKFPVSLEQHGHLLVEYISSMCLAFNTQAMSYIMTLADSHRIDTLTMQREFLIIDADRQRQISLLTSELLKATNRFNLRGAIEFIRERIKNRSSSFAMSATAKPMQILLQDPANEEEGEKQTAAFKSEVLTNDE</sequence>
<evidence type="ECO:0000313" key="3">
    <source>
        <dbReference type="EMBL" id="CAF3933936.1"/>
    </source>
</evidence>
<reference evidence="2" key="1">
    <citation type="submission" date="2021-02" db="EMBL/GenBank/DDBJ databases">
        <authorList>
            <person name="Nowell W R."/>
        </authorList>
    </citation>
    <scope>NUCLEOTIDE SEQUENCE</scope>
</reference>
<dbReference type="AlphaFoldDB" id="A0A814UC60"/>
<feature type="region of interest" description="Disordered" evidence="1">
    <location>
        <begin position="203"/>
        <end position="225"/>
    </location>
</feature>
<gene>
    <name evidence="2" type="ORF">GPM918_LOCUS22140</name>
    <name evidence="3" type="ORF">SRO942_LOCUS22136</name>
</gene>
<dbReference type="Proteomes" id="UP000681722">
    <property type="component" value="Unassembled WGS sequence"/>
</dbReference>
<evidence type="ECO:0000313" key="2">
    <source>
        <dbReference type="EMBL" id="CAF1170212.1"/>
    </source>
</evidence>
<dbReference type="OrthoDB" id="10027954at2759"/>
<evidence type="ECO:0000313" key="4">
    <source>
        <dbReference type="Proteomes" id="UP000663829"/>
    </source>
</evidence>
<accession>A0A814UC60</accession>
<keyword evidence="4" id="KW-1185">Reference proteome</keyword>
<proteinExistence type="predicted"/>
<evidence type="ECO:0000256" key="1">
    <source>
        <dbReference type="SAM" id="MobiDB-lite"/>
    </source>
</evidence>
<dbReference type="Proteomes" id="UP000663829">
    <property type="component" value="Unassembled WGS sequence"/>
</dbReference>
<name>A0A814UC60_9BILA</name>
<organism evidence="2 4">
    <name type="scientific">Didymodactylos carnosus</name>
    <dbReference type="NCBI Taxonomy" id="1234261"/>
    <lineage>
        <taxon>Eukaryota</taxon>
        <taxon>Metazoa</taxon>
        <taxon>Spiralia</taxon>
        <taxon>Gnathifera</taxon>
        <taxon>Rotifera</taxon>
        <taxon>Eurotatoria</taxon>
        <taxon>Bdelloidea</taxon>
        <taxon>Philodinida</taxon>
        <taxon>Philodinidae</taxon>
        <taxon>Didymodactylos</taxon>
    </lineage>
</organism>
<comment type="caution">
    <text evidence="2">The sequence shown here is derived from an EMBL/GenBank/DDBJ whole genome shotgun (WGS) entry which is preliminary data.</text>
</comment>
<protein>
    <submittedName>
        <fullName evidence="2">Uncharacterized protein</fullName>
    </submittedName>
</protein>
<dbReference type="EMBL" id="CAJNOQ010007490">
    <property type="protein sequence ID" value="CAF1170212.1"/>
    <property type="molecule type" value="Genomic_DNA"/>
</dbReference>